<keyword evidence="1" id="KW-0472">Membrane</keyword>
<organism evidence="2 3">
    <name type="scientific">Pseudomonas putida</name>
    <name type="common">Arthrobacter siderocapsulatus</name>
    <dbReference type="NCBI Taxonomy" id="303"/>
    <lineage>
        <taxon>Bacteria</taxon>
        <taxon>Pseudomonadati</taxon>
        <taxon>Pseudomonadota</taxon>
        <taxon>Gammaproteobacteria</taxon>
        <taxon>Pseudomonadales</taxon>
        <taxon>Pseudomonadaceae</taxon>
        <taxon>Pseudomonas</taxon>
    </lineage>
</organism>
<evidence type="ECO:0008006" key="4">
    <source>
        <dbReference type="Google" id="ProtNLM"/>
    </source>
</evidence>
<evidence type="ECO:0000256" key="1">
    <source>
        <dbReference type="SAM" id="Phobius"/>
    </source>
</evidence>
<dbReference type="EMBL" id="MING01000019">
    <property type="protein sequence ID" value="POG13399.1"/>
    <property type="molecule type" value="Genomic_DNA"/>
</dbReference>
<gene>
    <name evidence="2" type="ORF">BGP82_02805</name>
</gene>
<name>A0A2S3XCY6_PSEPU</name>
<dbReference type="Proteomes" id="UP000237378">
    <property type="component" value="Unassembled WGS sequence"/>
</dbReference>
<protein>
    <recommendedName>
        <fullName evidence="4">DUF3742 family protein</fullName>
    </recommendedName>
</protein>
<evidence type="ECO:0000313" key="2">
    <source>
        <dbReference type="EMBL" id="POG13399.1"/>
    </source>
</evidence>
<reference evidence="2 3" key="1">
    <citation type="submission" date="2016-08" db="EMBL/GenBank/DDBJ databases">
        <authorList>
            <person name="Seilhamer J.J."/>
        </authorList>
    </citation>
    <scope>NUCLEOTIDE SEQUENCE [LARGE SCALE GENOMIC DNA]</scope>
    <source>
        <strain evidence="2 3">KH-18-2</strain>
    </source>
</reference>
<keyword evidence="1" id="KW-0812">Transmembrane</keyword>
<sequence>MSTQASSASGSTGIGKHLIRAAVGAGRVVNRFESTVLNSRVLAAVPFKYRKIGFQVVKLILMLVVASVAISLALGMLALWTIAALPISTEREPRIHEMSHPRHHLRFPEMYDDNGAPR</sequence>
<dbReference type="RefSeq" id="WP_103469197.1">
    <property type="nucleotide sequence ID" value="NZ_JADUCH010000006.1"/>
</dbReference>
<feature type="transmembrane region" description="Helical" evidence="1">
    <location>
        <begin position="59"/>
        <end position="83"/>
    </location>
</feature>
<keyword evidence="1" id="KW-1133">Transmembrane helix</keyword>
<evidence type="ECO:0000313" key="3">
    <source>
        <dbReference type="Proteomes" id="UP000237378"/>
    </source>
</evidence>
<dbReference type="AlphaFoldDB" id="A0A2S3XCY6"/>
<comment type="caution">
    <text evidence="2">The sequence shown here is derived from an EMBL/GenBank/DDBJ whole genome shotgun (WGS) entry which is preliminary data.</text>
</comment>
<proteinExistence type="predicted"/>
<reference evidence="2 3" key="2">
    <citation type="submission" date="2018-03" db="EMBL/GenBank/DDBJ databases">
        <title>Draft genome of Pseudomonas putida strain KH-18-2.</title>
        <authorList>
            <person name="Yoshizawa S."/>
            <person name="Khan N.H."/>
            <person name="Nishimura M."/>
            <person name="Chiura H.X."/>
            <person name="Ogura Y."/>
            <person name="Hayashi T."/>
            <person name="Kogure K."/>
        </authorList>
    </citation>
    <scope>NUCLEOTIDE SEQUENCE [LARGE SCALE GENOMIC DNA]</scope>
    <source>
        <strain evidence="2 3">KH-18-2</strain>
    </source>
</reference>
<accession>A0A2S3XCY6</accession>